<feature type="chain" id="PRO_5010700912" evidence="3">
    <location>
        <begin position="24"/>
        <end position="143"/>
    </location>
</feature>
<feature type="signal peptide" evidence="3">
    <location>
        <begin position="1"/>
        <end position="23"/>
    </location>
</feature>
<dbReference type="Pfam" id="PF00545">
    <property type="entry name" value="Ribonuclease"/>
    <property type="match status" value="1"/>
</dbReference>
<dbReference type="RefSeq" id="WP_075465691.1">
    <property type="nucleotide sequence ID" value="NZ_CP019911.1"/>
</dbReference>
<dbReference type="GO" id="GO:0004521">
    <property type="term" value="F:RNA endonuclease activity"/>
    <property type="evidence" value="ECO:0007669"/>
    <property type="project" value="InterPro"/>
</dbReference>
<accession>A0A1U9VLM9</accession>
<evidence type="ECO:0000256" key="2">
    <source>
        <dbReference type="ARBA" id="ARBA00022801"/>
    </source>
</evidence>
<dbReference type="InterPro" id="IPR000026">
    <property type="entry name" value="N1-like"/>
</dbReference>
<dbReference type="Gene3D" id="3.10.450.30">
    <property type="entry name" value="Microbial ribonucleases"/>
    <property type="match status" value="1"/>
</dbReference>
<proteinExistence type="predicted"/>
<dbReference type="CDD" id="cd00607">
    <property type="entry name" value="RNase_Sa"/>
    <property type="match status" value="1"/>
</dbReference>
<evidence type="ECO:0000256" key="1">
    <source>
        <dbReference type="ARBA" id="ARBA00022722"/>
    </source>
</evidence>
<dbReference type="SUPFAM" id="SSF53933">
    <property type="entry name" value="Microbial ribonucleases"/>
    <property type="match status" value="1"/>
</dbReference>
<organism evidence="4 5">
    <name type="scientific">blood disease bacterium A2-HR MARDI</name>
    <dbReference type="NCBI Taxonomy" id="1944648"/>
    <lineage>
        <taxon>Bacteria</taxon>
        <taxon>Pseudomonadati</taxon>
        <taxon>Pseudomonadota</taxon>
        <taxon>Betaproteobacteria</taxon>
        <taxon>Burkholderiales</taxon>
        <taxon>Burkholderiaceae</taxon>
        <taxon>Ralstonia</taxon>
        <taxon>Ralstonia solanacearum species complex</taxon>
    </lineage>
</organism>
<keyword evidence="1" id="KW-0540">Nuclease</keyword>
<evidence type="ECO:0000256" key="3">
    <source>
        <dbReference type="SAM" id="SignalP"/>
    </source>
</evidence>
<dbReference type="GO" id="GO:0016787">
    <property type="term" value="F:hydrolase activity"/>
    <property type="evidence" value="ECO:0007669"/>
    <property type="project" value="UniProtKB-KW"/>
</dbReference>
<gene>
    <name evidence="4" type="ORF">B0B51_13700</name>
</gene>
<name>A0A1U9VLM9_9RALS</name>
<evidence type="ECO:0000313" key="5">
    <source>
        <dbReference type="Proteomes" id="UP000189628"/>
    </source>
</evidence>
<sequence length="143" mass="15659">MTKRLGAWIGRSVSQAMARGALAAMLALSVAGQPTTAAARDTTGMMAVVGTIPAADLPNEAQRTLVLIGQGGPFPYAKDGTTFGNYERRLPARKRGYYHEYTVKTRGARNRGARRIICGGDQRAANDCYYTEDHYNSFQRIQR</sequence>
<keyword evidence="2" id="KW-0378">Hydrolase</keyword>
<dbReference type="EMBL" id="CP019911">
    <property type="protein sequence ID" value="AQW31579.1"/>
    <property type="molecule type" value="Genomic_DNA"/>
</dbReference>
<protein>
    <submittedName>
        <fullName evidence="4">Ribonuclease N</fullName>
    </submittedName>
</protein>
<dbReference type="Proteomes" id="UP000189628">
    <property type="component" value="Chromosome"/>
</dbReference>
<dbReference type="GO" id="GO:0003723">
    <property type="term" value="F:RNA binding"/>
    <property type="evidence" value="ECO:0007669"/>
    <property type="project" value="InterPro"/>
</dbReference>
<dbReference type="AlphaFoldDB" id="A0A1U9VLM9"/>
<keyword evidence="3" id="KW-0732">Signal</keyword>
<dbReference type="InterPro" id="IPR016191">
    <property type="entry name" value="Ribonuclease/ribotoxin"/>
</dbReference>
<reference evidence="4 5" key="1">
    <citation type="submission" date="2017-02" db="EMBL/GenBank/DDBJ databases">
        <title>Blood Disease Bacterium A2-HR MARDI.</title>
        <authorList>
            <person name="Badrun R."/>
            <person name="Abu Bakar N."/>
            <person name="Laboh R."/>
        </authorList>
    </citation>
    <scope>NUCLEOTIDE SEQUENCE [LARGE SCALE GENOMIC DNA]</scope>
    <source>
        <strain evidence="4 5">A2-HR MARDI</strain>
    </source>
</reference>
<evidence type="ECO:0000313" key="4">
    <source>
        <dbReference type="EMBL" id="AQW31579.1"/>
    </source>
</evidence>